<name>A0A7W7R0R1_KITKI</name>
<protein>
    <submittedName>
        <fullName evidence="2">Uncharacterized protein</fullName>
    </submittedName>
</protein>
<dbReference type="EMBL" id="JACHJV010000001">
    <property type="protein sequence ID" value="MBB4922661.1"/>
    <property type="molecule type" value="Genomic_DNA"/>
</dbReference>
<dbReference type="Proteomes" id="UP000540506">
    <property type="component" value="Unassembled WGS sequence"/>
</dbReference>
<feature type="compositionally biased region" description="Basic and acidic residues" evidence="1">
    <location>
        <begin position="64"/>
        <end position="76"/>
    </location>
</feature>
<evidence type="ECO:0000313" key="3">
    <source>
        <dbReference type="Proteomes" id="UP000540506"/>
    </source>
</evidence>
<feature type="region of interest" description="Disordered" evidence="1">
    <location>
        <begin position="64"/>
        <end position="111"/>
    </location>
</feature>
<accession>A0A7W7R0R1</accession>
<keyword evidence="3" id="KW-1185">Reference proteome</keyword>
<proteinExistence type="predicted"/>
<organism evidence="2 3">
    <name type="scientific">Kitasatospora kifunensis</name>
    <name type="common">Streptomyces kifunensis</name>
    <dbReference type="NCBI Taxonomy" id="58351"/>
    <lineage>
        <taxon>Bacteria</taxon>
        <taxon>Bacillati</taxon>
        <taxon>Actinomycetota</taxon>
        <taxon>Actinomycetes</taxon>
        <taxon>Kitasatosporales</taxon>
        <taxon>Streptomycetaceae</taxon>
        <taxon>Kitasatospora</taxon>
    </lineage>
</organism>
<evidence type="ECO:0000256" key="1">
    <source>
        <dbReference type="SAM" id="MobiDB-lite"/>
    </source>
</evidence>
<evidence type="ECO:0000313" key="2">
    <source>
        <dbReference type="EMBL" id="MBB4922661.1"/>
    </source>
</evidence>
<dbReference type="RefSeq" id="WP_184934797.1">
    <property type="nucleotide sequence ID" value="NZ_JACHJV010000001.1"/>
</dbReference>
<reference evidence="2 3" key="1">
    <citation type="submission" date="2020-08" db="EMBL/GenBank/DDBJ databases">
        <title>Sequencing the genomes of 1000 actinobacteria strains.</title>
        <authorList>
            <person name="Klenk H.-P."/>
        </authorList>
    </citation>
    <scope>NUCLEOTIDE SEQUENCE [LARGE SCALE GENOMIC DNA]</scope>
    <source>
        <strain evidence="2 3">DSM 41654</strain>
    </source>
</reference>
<dbReference type="AlphaFoldDB" id="A0A7W7R0R1"/>
<gene>
    <name evidence="2" type="ORF">FHR34_001654</name>
</gene>
<sequence>MTAPTPTPEEARKSRLIAAYTDGVPLRSLAADEGEPVGVIRADLASWGLRIRGREEARLLAVLRDHPRSQGRHDNMADPTDYQQTDELPAPPCPRCDELDTQQQNAQAAHDKSALVDVNVLRSQHALFARCTRAASTPRAKT</sequence>
<comment type="caution">
    <text evidence="2">The sequence shown here is derived from an EMBL/GenBank/DDBJ whole genome shotgun (WGS) entry which is preliminary data.</text>
</comment>